<gene>
    <name evidence="3" type="ORF">GCM10011584_33860</name>
</gene>
<dbReference type="EMBL" id="BMNI01000015">
    <property type="protein sequence ID" value="GGO93955.1"/>
    <property type="molecule type" value="Genomic_DNA"/>
</dbReference>
<dbReference type="InterPro" id="IPR009061">
    <property type="entry name" value="DNA-bd_dom_put_sf"/>
</dbReference>
<dbReference type="SUPFAM" id="SSF46955">
    <property type="entry name" value="Putative DNA-binding domain"/>
    <property type="match status" value="1"/>
</dbReference>
<dbReference type="PANTHER" id="PTHR30204">
    <property type="entry name" value="REDOX-CYCLING DRUG-SENSING TRANSCRIPTIONAL ACTIVATOR SOXR"/>
    <property type="match status" value="1"/>
</dbReference>
<dbReference type="PANTHER" id="PTHR30204:SF93">
    <property type="entry name" value="HTH MERR-TYPE DOMAIN-CONTAINING PROTEIN"/>
    <property type="match status" value="1"/>
</dbReference>
<evidence type="ECO:0000313" key="3">
    <source>
        <dbReference type="EMBL" id="GGO93955.1"/>
    </source>
</evidence>
<sequence>MSPADEPATQESPTLELTVEELSERTGISVRNLRFYTTRGLVPPPAKRGRTAIYGREHVARFELLQELQAHGLTLSAIERFFEGIPADATAEQIALQRATLRPLAGTEQVLVTRKELDARAGRKLGREELESLTRLGGVTPAEGGKYAVTDTRFRSSLHLLDLGVPTDLVLACEDVYRRHSKAMAEELEVLFRETVWPAYKAGDVGADQVVAMVSDWEQGGITSLVEAFTEAVTEARRTLIERRSR</sequence>
<dbReference type="PRINTS" id="PR00040">
    <property type="entry name" value="HTHMERR"/>
</dbReference>
<evidence type="ECO:0000259" key="2">
    <source>
        <dbReference type="PROSITE" id="PS50937"/>
    </source>
</evidence>
<dbReference type="Pfam" id="PF13411">
    <property type="entry name" value="MerR_1"/>
    <property type="match status" value="1"/>
</dbReference>
<dbReference type="InterPro" id="IPR047057">
    <property type="entry name" value="MerR_fam"/>
</dbReference>
<dbReference type="InterPro" id="IPR000551">
    <property type="entry name" value="MerR-type_HTH_dom"/>
</dbReference>
<evidence type="ECO:0000256" key="1">
    <source>
        <dbReference type="ARBA" id="ARBA00023125"/>
    </source>
</evidence>
<accession>A0ABQ2NEW7</accession>
<reference evidence="4" key="1">
    <citation type="journal article" date="2019" name="Int. J. Syst. Evol. Microbiol.">
        <title>The Global Catalogue of Microorganisms (GCM) 10K type strain sequencing project: providing services to taxonomists for standard genome sequencing and annotation.</title>
        <authorList>
            <consortium name="The Broad Institute Genomics Platform"/>
            <consortium name="The Broad Institute Genome Sequencing Center for Infectious Disease"/>
            <person name="Wu L."/>
            <person name="Ma J."/>
        </authorList>
    </citation>
    <scope>NUCLEOTIDE SEQUENCE [LARGE SCALE GENOMIC DNA]</scope>
    <source>
        <strain evidence="4">CGMCC 4.7371</strain>
    </source>
</reference>
<dbReference type="PROSITE" id="PS50937">
    <property type="entry name" value="HTH_MERR_2"/>
    <property type="match status" value="1"/>
</dbReference>
<feature type="domain" description="HTH merR-type" evidence="2">
    <location>
        <begin position="16"/>
        <end position="84"/>
    </location>
</feature>
<name>A0ABQ2NEW7_9ACTN</name>
<keyword evidence="4" id="KW-1185">Reference proteome</keyword>
<proteinExistence type="predicted"/>
<evidence type="ECO:0000313" key="4">
    <source>
        <dbReference type="Proteomes" id="UP000655410"/>
    </source>
</evidence>
<protein>
    <submittedName>
        <fullName evidence="3">Transcriptional regulator</fullName>
    </submittedName>
</protein>
<dbReference type="Gene3D" id="1.10.1660.10">
    <property type="match status" value="1"/>
</dbReference>
<organism evidence="3 4">
    <name type="scientific">Nocardioides phosphati</name>
    <dbReference type="NCBI Taxonomy" id="1867775"/>
    <lineage>
        <taxon>Bacteria</taxon>
        <taxon>Bacillati</taxon>
        <taxon>Actinomycetota</taxon>
        <taxon>Actinomycetes</taxon>
        <taxon>Propionibacteriales</taxon>
        <taxon>Nocardioidaceae</taxon>
        <taxon>Nocardioides</taxon>
    </lineage>
</organism>
<dbReference type="RefSeq" id="WP_188785228.1">
    <property type="nucleotide sequence ID" value="NZ_BMNI01000015.1"/>
</dbReference>
<comment type="caution">
    <text evidence="3">The sequence shown here is derived from an EMBL/GenBank/DDBJ whole genome shotgun (WGS) entry which is preliminary data.</text>
</comment>
<dbReference type="SMART" id="SM00422">
    <property type="entry name" value="HTH_MERR"/>
    <property type="match status" value="1"/>
</dbReference>
<keyword evidence="1" id="KW-0238">DNA-binding</keyword>
<dbReference type="Proteomes" id="UP000655410">
    <property type="component" value="Unassembled WGS sequence"/>
</dbReference>